<dbReference type="Pfam" id="PF00443">
    <property type="entry name" value="UCH"/>
    <property type="match status" value="1"/>
</dbReference>
<feature type="region of interest" description="Disordered" evidence="8">
    <location>
        <begin position="256"/>
        <end position="289"/>
    </location>
</feature>
<dbReference type="Gene3D" id="3.90.70.10">
    <property type="entry name" value="Cysteine proteinases"/>
    <property type="match status" value="1"/>
</dbReference>
<dbReference type="EC" id="3.4.19.12" evidence="3"/>
<dbReference type="PANTHER" id="PTHR24006">
    <property type="entry name" value="UBIQUITIN CARBOXYL-TERMINAL HYDROLASE"/>
    <property type="match status" value="1"/>
</dbReference>
<name>A0ABY0HBV9_9PEZI</name>
<evidence type="ECO:0000256" key="6">
    <source>
        <dbReference type="ARBA" id="ARBA00022801"/>
    </source>
</evidence>
<evidence type="ECO:0000256" key="4">
    <source>
        <dbReference type="ARBA" id="ARBA00022670"/>
    </source>
</evidence>
<dbReference type="InterPro" id="IPR018200">
    <property type="entry name" value="USP_CS"/>
</dbReference>
<dbReference type="PROSITE" id="PS00973">
    <property type="entry name" value="USP_2"/>
    <property type="match status" value="1"/>
</dbReference>
<comment type="caution">
    <text evidence="10">The sequence shown here is derived from an EMBL/GenBank/DDBJ whole genome shotgun (WGS) entry which is preliminary data.</text>
</comment>
<protein>
    <recommendedName>
        <fullName evidence="3">ubiquitinyl hydrolase 1</fullName>
        <ecNumber evidence="3">3.4.19.12</ecNumber>
    </recommendedName>
</protein>
<evidence type="ECO:0000256" key="1">
    <source>
        <dbReference type="ARBA" id="ARBA00000707"/>
    </source>
</evidence>
<dbReference type="Proteomes" id="UP000294003">
    <property type="component" value="Unassembled WGS sequence"/>
</dbReference>
<dbReference type="PANTHER" id="PTHR24006:SF888">
    <property type="entry name" value="UBIQUITIN CARBOXYL-TERMINAL HYDROLASE 30"/>
    <property type="match status" value="1"/>
</dbReference>
<proteinExistence type="inferred from homology"/>
<dbReference type="InterPro" id="IPR038765">
    <property type="entry name" value="Papain-like_cys_pep_sf"/>
</dbReference>
<dbReference type="InterPro" id="IPR001394">
    <property type="entry name" value="Peptidase_C19_UCH"/>
</dbReference>
<feature type="compositionally biased region" description="Polar residues" evidence="8">
    <location>
        <begin position="679"/>
        <end position="691"/>
    </location>
</feature>
<keyword evidence="7" id="KW-0788">Thiol protease</keyword>
<keyword evidence="6" id="KW-0378">Hydrolase</keyword>
<keyword evidence="4" id="KW-0645">Protease</keyword>
<feature type="compositionally biased region" description="Basic and acidic residues" evidence="8">
    <location>
        <begin position="256"/>
        <end position="281"/>
    </location>
</feature>
<dbReference type="PROSITE" id="PS50235">
    <property type="entry name" value="USP_3"/>
    <property type="match status" value="1"/>
</dbReference>
<evidence type="ECO:0000256" key="5">
    <source>
        <dbReference type="ARBA" id="ARBA00022786"/>
    </source>
</evidence>
<dbReference type="InterPro" id="IPR028889">
    <property type="entry name" value="USP"/>
</dbReference>
<sequence length="716" mass="79201">MHSSHPQRQLDRPGFSYTFYREDPSIWDRLQQPSVIVPILIVVLTLVYQSLHSSPLSYTRHPGELLWDFIIAITPAKLLYALDGWLHPPMFPIAKPSDVPRVGTYESKSEALRRILGMDRPDSIFNSVAHASRKSFSALSGSTSIKRNVQQPPGLGNYDNSCFQNSILQALSSLTPLPAYLERASEGGKTAQDSNSSSANSLRNLISKLTDSANNGTTLWTPKKLKSLDTWQQQDAQEYFSKILDEIDKEVAKAAKEQHRSSGLEITGVRDDSVDSQHSDDSGYQSLSISSKASSDSKILRNPLEGLVAQRVACTQCGHSEGLSMIPFNCLTLNLRTDGMRHDLYERLDSYTDLEAIEGVECAKCSLLKVKKLLEIIVSRGRAIGASDNGLQEPLARLAAVELALEEDDFEEKTLTEKCKISAQHRVSSTKTKQVAIARPPQSVAIHMNRSVFDERTGTMFKNLAPVQFPRTLDLGPWCLGSAGGPPATRANGNTGTGGKGPDPETEEELWFSDPRQSMIAGDLGESKITGPIYELRAVITHQGRHENGHYVCFRKHTCQPPKLEGTDDKDVGPAASRDRGSSLPDDKTLVDAETDDARDTDLGPDQKWWRLSDESVWEVSEEQVLSQGGVFMLFYDCVDPNSVLVSEVKAEEELRFQGMHNDVAISRDDRSETVEMLENSQPHTQSQGPVFSSLHPSLADGERVDPIIPLHRPNR</sequence>
<dbReference type="EMBL" id="QJNS01000108">
    <property type="protein sequence ID" value="RYO86886.1"/>
    <property type="molecule type" value="Genomic_DNA"/>
</dbReference>
<evidence type="ECO:0000259" key="9">
    <source>
        <dbReference type="PROSITE" id="PS50235"/>
    </source>
</evidence>
<comment type="similarity">
    <text evidence="2">Belongs to the peptidase C19 family.</text>
</comment>
<reference evidence="10 11" key="1">
    <citation type="submission" date="2018-06" db="EMBL/GenBank/DDBJ databases">
        <title>Complete Genomes of Monosporascus.</title>
        <authorList>
            <person name="Robinson A.J."/>
            <person name="Natvig D.O."/>
        </authorList>
    </citation>
    <scope>NUCLEOTIDE SEQUENCE [LARGE SCALE GENOMIC DNA]</scope>
    <source>
        <strain evidence="10 11">CBS 609.92</strain>
    </source>
</reference>
<feature type="region of interest" description="Disordered" evidence="8">
    <location>
        <begin position="677"/>
        <end position="716"/>
    </location>
</feature>
<evidence type="ECO:0000313" key="10">
    <source>
        <dbReference type="EMBL" id="RYO86886.1"/>
    </source>
</evidence>
<evidence type="ECO:0000313" key="11">
    <source>
        <dbReference type="Proteomes" id="UP000294003"/>
    </source>
</evidence>
<feature type="compositionally biased region" description="Basic and acidic residues" evidence="8">
    <location>
        <begin position="565"/>
        <end position="602"/>
    </location>
</feature>
<comment type="catalytic activity">
    <reaction evidence="1">
        <text>Thiol-dependent hydrolysis of ester, thioester, amide, peptide and isopeptide bonds formed by the C-terminal Gly of ubiquitin (a 76-residue protein attached to proteins as an intracellular targeting signal).</text>
        <dbReference type="EC" id="3.4.19.12"/>
    </reaction>
</comment>
<evidence type="ECO:0000256" key="3">
    <source>
        <dbReference type="ARBA" id="ARBA00012759"/>
    </source>
</evidence>
<evidence type="ECO:0000256" key="8">
    <source>
        <dbReference type="SAM" id="MobiDB-lite"/>
    </source>
</evidence>
<accession>A0ABY0HBV9</accession>
<keyword evidence="11" id="KW-1185">Reference proteome</keyword>
<evidence type="ECO:0000256" key="2">
    <source>
        <dbReference type="ARBA" id="ARBA00009085"/>
    </source>
</evidence>
<dbReference type="SUPFAM" id="SSF54001">
    <property type="entry name" value="Cysteine proteinases"/>
    <property type="match status" value="1"/>
</dbReference>
<dbReference type="CDD" id="cd02662">
    <property type="entry name" value="Peptidase_C19F"/>
    <property type="match status" value="1"/>
</dbReference>
<keyword evidence="5" id="KW-0833">Ubl conjugation pathway</keyword>
<feature type="region of interest" description="Disordered" evidence="8">
    <location>
        <begin position="484"/>
        <end position="509"/>
    </location>
</feature>
<evidence type="ECO:0000256" key="7">
    <source>
        <dbReference type="ARBA" id="ARBA00022807"/>
    </source>
</evidence>
<dbReference type="InterPro" id="IPR050164">
    <property type="entry name" value="Peptidase_C19"/>
</dbReference>
<feature type="domain" description="USP" evidence="9">
    <location>
        <begin position="153"/>
        <end position="639"/>
    </location>
</feature>
<gene>
    <name evidence="10" type="ORF">DL762_004550</name>
</gene>
<feature type="region of interest" description="Disordered" evidence="8">
    <location>
        <begin position="563"/>
        <end position="603"/>
    </location>
</feature>
<organism evidence="10 11">
    <name type="scientific">Monosporascus cannonballus</name>
    <dbReference type="NCBI Taxonomy" id="155416"/>
    <lineage>
        <taxon>Eukaryota</taxon>
        <taxon>Fungi</taxon>
        <taxon>Dikarya</taxon>
        <taxon>Ascomycota</taxon>
        <taxon>Pezizomycotina</taxon>
        <taxon>Sordariomycetes</taxon>
        <taxon>Xylariomycetidae</taxon>
        <taxon>Xylariales</taxon>
        <taxon>Xylariales incertae sedis</taxon>
        <taxon>Monosporascus</taxon>
    </lineage>
</organism>